<dbReference type="Proteomes" id="UP000007953">
    <property type="component" value="Plasmid megaplasmid"/>
</dbReference>
<protein>
    <submittedName>
        <fullName evidence="2">Uncharacterized protein</fullName>
    </submittedName>
</protein>
<dbReference type="EMBL" id="CP002820">
    <property type="protein sequence ID" value="AEG70762.1"/>
    <property type="molecule type" value="Genomic_DNA"/>
</dbReference>
<dbReference type="HOGENOM" id="CLU_3315863_0_0_4"/>
<proteinExistence type="predicted"/>
<geneLocation type="plasmid" evidence="3"/>
<keyword evidence="2" id="KW-0614">Plasmid</keyword>
<reference evidence="2 3" key="1">
    <citation type="journal article" date="2011" name="J. Bacteriol.">
        <title>Complete genome sequence of the plant pathogen Ralstonia solanacearum strain Po82.</title>
        <authorList>
            <person name="Xu J."/>
            <person name="Zheng H.J."/>
            <person name="Liu L."/>
            <person name="Pan Z.C."/>
            <person name="Prior P."/>
            <person name="Tang B."/>
            <person name="Xu J.S."/>
            <person name="Zhang H."/>
            <person name="Tian Q."/>
            <person name="Zhang L.Q."/>
            <person name="Feng J."/>
        </authorList>
    </citation>
    <scope>NUCLEOTIDE SEQUENCE [LARGE SCALE GENOMIC DNA]</scope>
    <source>
        <strain evidence="2 3">Po82</strain>
        <plasmid evidence="2">megaplasmid</plasmid>
    </source>
</reference>
<evidence type="ECO:0000313" key="3">
    <source>
        <dbReference type="Proteomes" id="UP000007953"/>
    </source>
</evidence>
<sequence length="39" mass="4365">MASDKLSTSVGSPASSTSQYTRYFKNDLTGETWPRIRPQ</sequence>
<accession>F6G798</accession>
<dbReference type="KEGG" id="rsn:RSPO_m00120"/>
<name>F6G798_RALS8</name>
<dbReference type="AlphaFoldDB" id="F6G798"/>
<feature type="compositionally biased region" description="Low complexity" evidence="1">
    <location>
        <begin position="7"/>
        <end position="18"/>
    </location>
</feature>
<organism evidence="2 3">
    <name type="scientific">Ralstonia solanacearum (strain Po82)</name>
    <dbReference type="NCBI Taxonomy" id="1031711"/>
    <lineage>
        <taxon>Bacteria</taxon>
        <taxon>Pseudomonadati</taxon>
        <taxon>Pseudomonadota</taxon>
        <taxon>Betaproteobacteria</taxon>
        <taxon>Burkholderiales</taxon>
        <taxon>Burkholderiaceae</taxon>
        <taxon>Ralstonia</taxon>
        <taxon>Ralstonia solanacearum species complex</taxon>
    </lineage>
</organism>
<feature type="region of interest" description="Disordered" evidence="1">
    <location>
        <begin position="1"/>
        <end position="21"/>
    </location>
</feature>
<evidence type="ECO:0000256" key="1">
    <source>
        <dbReference type="SAM" id="MobiDB-lite"/>
    </source>
</evidence>
<gene>
    <name evidence="2" type="ordered locus">RSPO_m00120</name>
</gene>
<evidence type="ECO:0000313" key="2">
    <source>
        <dbReference type="EMBL" id="AEG70762.1"/>
    </source>
</evidence>